<dbReference type="InterPro" id="IPR017441">
    <property type="entry name" value="Protein_kinase_ATP_BS"/>
</dbReference>
<protein>
    <submittedName>
        <fullName evidence="9">Kinase-like protein</fullName>
    </submittedName>
</protein>
<keyword evidence="5 9" id="KW-0418">Kinase</keyword>
<dbReference type="PROSITE" id="PS50011">
    <property type="entry name" value="PROTEIN_KINASE_DOM"/>
    <property type="match status" value="1"/>
</dbReference>
<dbReference type="PROSITE" id="PS00108">
    <property type="entry name" value="PROTEIN_KINASE_ST"/>
    <property type="match status" value="1"/>
</dbReference>
<dbReference type="PROSITE" id="PS00107">
    <property type="entry name" value="PROTEIN_KINASE_ATP"/>
    <property type="match status" value="1"/>
</dbReference>
<comment type="similarity">
    <text evidence="1">Belongs to the protein kinase superfamily. CAMK Ser/Thr protein kinase family. NIM1 subfamily.</text>
</comment>
<keyword evidence="2" id="KW-0723">Serine/threonine-protein kinase</keyword>
<dbReference type="InterPro" id="IPR000719">
    <property type="entry name" value="Prot_kinase_dom"/>
</dbReference>
<evidence type="ECO:0000256" key="2">
    <source>
        <dbReference type="ARBA" id="ARBA00022527"/>
    </source>
</evidence>
<dbReference type="AlphaFoldDB" id="A0A318YYW2"/>
<dbReference type="PANTHER" id="PTHR24346">
    <property type="entry name" value="MAP/MICROTUBULE AFFINITY-REGULATING KINASE"/>
    <property type="match status" value="1"/>
</dbReference>
<keyword evidence="4 7" id="KW-0547">Nucleotide-binding</keyword>
<feature type="binding site" evidence="7">
    <location>
        <position position="171"/>
    </location>
    <ligand>
        <name>ATP</name>
        <dbReference type="ChEBI" id="CHEBI:30616"/>
    </ligand>
</feature>
<keyword evidence="10" id="KW-1185">Reference proteome</keyword>
<accession>A0A318YYW2</accession>
<dbReference type="InterPro" id="IPR011009">
    <property type="entry name" value="Kinase-like_dom_sf"/>
</dbReference>
<dbReference type="STRING" id="1450539.A0A318YYW2"/>
<dbReference type="RefSeq" id="XP_025426173.1">
    <property type="nucleotide sequence ID" value="XM_025571178.1"/>
</dbReference>
<evidence type="ECO:0000256" key="5">
    <source>
        <dbReference type="ARBA" id="ARBA00022777"/>
    </source>
</evidence>
<evidence type="ECO:0000313" key="9">
    <source>
        <dbReference type="EMBL" id="PYH40191.1"/>
    </source>
</evidence>
<keyword evidence="3" id="KW-0808">Transferase</keyword>
<evidence type="ECO:0000259" key="8">
    <source>
        <dbReference type="PROSITE" id="PS50011"/>
    </source>
</evidence>
<dbReference type="OrthoDB" id="8596411at2759"/>
<dbReference type="GeneID" id="37072406"/>
<dbReference type="InterPro" id="IPR008271">
    <property type="entry name" value="Ser/Thr_kinase_AS"/>
</dbReference>
<dbReference type="GO" id="GO:0005524">
    <property type="term" value="F:ATP binding"/>
    <property type="evidence" value="ECO:0007669"/>
    <property type="project" value="UniProtKB-UniRule"/>
</dbReference>
<dbReference type="SUPFAM" id="SSF56112">
    <property type="entry name" value="Protein kinase-like (PK-like)"/>
    <property type="match status" value="1"/>
</dbReference>
<evidence type="ECO:0000256" key="1">
    <source>
        <dbReference type="ARBA" id="ARBA00010791"/>
    </source>
</evidence>
<dbReference type="PANTHER" id="PTHR24346:SF82">
    <property type="entry name" value="KP78A-RELATED"/>
    <property type="match status" value="1"/>
</dbReference>
<evidence type="ECO:0000256" key="3">
    <source>
        <dbReference type="ARBA" id="ARBA00022679"/>
    </source>
</evidence>
<dbReference type="GO" id="GO:0004674">
    <property type="term" value="F:protein serine/threonine kinase activity"/>
    <property type="evidence" value="ECO:0007669"/>
    <property type="project" value="UniProtKB-KW"/>
</dbReference>
<dbReference type="Proteomes" id="UP000248349">
    <property type="component" value="Unassembled WGS sequence"/>
</dbReference>
<evidence type="ECO:0000256" key="4">
    <source>
        <dbReference type="ARBA" id="ARBA00022741"/>
    </source>
</evidence>
<dbReference type="Gene3D" id="3.30.200.20">
    <property type="entry name" value="Phosphorylase Kinase, domain 1"/>
    <property type="match status" value="1"/>
</dbReference>
<name>A0A318YYW2_9EURO</name>
<reference evidence="9 10" key="1">
    <citation type="submission" date="2016-12" db="EMBL/GenBank/DDBJ databases">
        <title>The genomes of Aspergillus section Nigri reveals drivers in fungal speciation.</title>
        <authorList>
            <consortium name="DOE Joint Genome Institute"/>
            <person name="Vesth T.C."/>
            <person name="Nybo J."/>
            <person name="Theobald S."/>
            <person name="Brandl J."/>
            <person name="Frisvad J.C."/>
            <person name="Nielsen K.F."/>
            <person name="Lyhne E.K."/>
            <person name="Kogle M.E."/>
            <person name="Kuo A."/>
            <person name="Riley R."/>
            <person name="Clum A."/>
            <person name="Nolan M."/>
            <person name="Lipzen A."/>
            <person name="Salamov A."/>
            <person name="Henrissat B."/>
            <person name="Wiebenga A."/>
            <person name="De Vries R.P."/>
            <person name="Grigoriev I.V."/>
            <person name="Mortensen U.H."/>
            <person name="Andersen M.R."/>
            <person name="Baker S.E."/>
        </authorList>
    </citation>
    <scope>NUCLEOTIDE SEQUENCE [LARGE SCALE GENOMIC DNA]</scope>
    <source>
        <strain evidence="9 10">JOP 1030-1</strain>
    </source>
</reference>
<feature type="domain" description="Protein kinase" evidence="8">
    <location>
        <begin position="141"/>
        <end position="511"/>
    </location>
</feature>
<sequence length="538" mass="62031">MTSLPTSKWGREFKYLVQLLRNTQTGTSTGLARSYRQLTEWDSQFAAVIHDLLDPESPLAAQYTELHQVLSRRYDAALADRDVEISRCDHLFYDETGAGSRSDGILHQTRRLIDPDTGSRSTAEKRKKRWLQRCRIITEDFVIRGILGAGAYGVVFLAHKKGMENELYAIKMQNLVTIFTTMEQHNRPDVVGPCGNNPQVAPLLHEDLPDLSGSQIEITDLTGFYYVPVEAYILLLANECDRFPTLDSVYSHEDSQAIVMSAHVDKEVAAMDWDPDATYDQWESGKEKIRACTAKELIQWKKTYLKEHMVCKIASHLLEAVAYLRDMGISHDDIKHDNYIIDENLNTTLIDIGLYKFALDEFDYTDDVFIYAPVYEGLITPEVTCELLKKVYQQEAKKGAFLKIKLTHDVRMVGLWALASNIYEILHGYFPWEDPEYDDRIESLYFYASAKGAQREMRVKAVDQRRRRVINTEVPLREGLSQDCADAMLMMFAKDPNERPSLPVVESYPWFGQWDYRDPQDFRRPTSVREYEAEYDIS</sequence>
<keyword evidence="6 7" id="KW-0067">ATP-binding</keyword>
<dbReference type="EMBL" id="KZ821296">
    <property type="protein sequence ID" value="PYH40191.1"/>
    <property type="molecule type" value="Genomic_DNA"/>
</dbReference>
<dbReference type="Pfam" id="PF00069">
    <property type="entry name" value="Pkinase"/>
    <property type="match status" value="1"/>
</dbReference>
<dbReference type="Gene3D" id="1.10.510.10">
    <property type="entry name" value="Transferase(Phosphotransferase) domain 1"/>
    <property type="match status" value="1"/>
</dbReference>
<evidence type="ECO:0000256" key="6">
    <source>
        <dbReference type="ARBA" id="ARBA00022840"/>
    </source>
</evidence>
<dbReference type="GO" id="GO:0035556">
    <property type="term" value="P:intracellular signal transduction"/>
    <property type="evidence" value="ECO:0007669"/>
    <property type="project" value="TreeGrafter"/>
</dbReference>
<dbReference type="GO" id="GO:0005737">
    <property type="term" value="C:cytoplasm"/>
    <property type="evidence" value="ECO:0007669"/>
    <property type="project" value="TreeGrafter"/>
</dbReference>
<proteinExistence type="inferred from homology"/>
<evidence type="ECO:0000256" key="7">
    <source>
        <dbReference type="PROSITE-ProRule" id="PRU10141"/>
    </source>
</evidence>
<organism evidence="9 10">
    <name type="scientific">Aspergillus saccharolyticus JOP 1030-1</name>
    <dbReference type="NCBI Taxonomy" id="1450539"/>
    <lineage>
        <taxon>Eukaryota</taxon>
        <taxon>Fungi</taxon>
        <taxon>Dikarya</taxon>
        <taxon>Ascomycota</taxon>
        <taxon>Pezizomycotina</taxon>
        <taxon>Eurotiomycetes</taxon>
        <taxon>Eurotiomycetidae</taxon>
        <taxon>Eurotiales</taxon>
        <taxon>Aspergillaceae</taxon>
        <taxon>Aspergillus</taxon>
        <taxon>Aspergillus subgen. Circumdati</taxon>
    </lineage>
</organism>
<evidence type="ECO:0000313" key="10">
    <source>
        <dbReference type="Proteomes" id="UP000248349"/>
    </source>
</evidence>
<gene>
    <name evidence="9" type="ORF">BP01DRAFT_225874</name>
</gene>
<dbReference type="SMART" id="SM00220">
    <property type="entry name" value="S_TKc"/>
    <property type="match status" value="1"/>
</dbReference>